<name>A0AAD7YWE5_MYTSE</name>
<accession>A0AAD7YWE5</accession>
<proteinExistence type="predicted"/>
<feature type="compositionally biased region" description="Pro residues" evidence="1">
    <location>
        <begin position="33"/>
        <end position="51"/>
    </location>
</feature>
<sequence>MLINPKTSSSKCSLLQGESPGPERRNGECEPSEMPPSDAPPAPTAPPPDPPATTTIQPPQKSRSLVVSLTPPRERETWAKKAEFLFICLPLSGPNVTNIPAATAEESVPRGLADAPPGAGDMGQEDGVLVLLAFLYQVLTSVTFQQPPQKSRSLVVSLTPPRERETWAKKMEFLFF</sequence>
<dbReference type="EMBL" id="JARGEI010000005">
    <property type="protein sequence ID" value="KAJ8731645.1"/>
    <property type="molecule type" value="Genomic_DNA"/>
</dbReference>
<evidence type="ECO:0000313" key="2">
    <source>
        <dbReference type="EMBL" id="KAJ8731645.1"/>
    </source>
</evidence>
<gene>
    <name evidence="2" type="ORF">PYW07_004809</name>
</gene>
<evidence type="ECO:0000256" key="1">
    <source>
        <dbReference type="SAM" id="MobiDB-lite"/>
    </source>
</evidence>
<comment type="caution">
    <text evidence="2">The sequence shown here is derived from an EMBL/GenBank/DDBJ whole genome shotgun (WGS) entry which is preliminary data.</text>
</comment>
<reference evidence="2" key="1">
    <citation type="submission" date="2023-03" db="EMBL/GenBank/DDBJ databases">
        <title>Chromosome-level genomes of two armyworms, Mythimna separata and Mythimna loreyi, provide insights into the biosynthesis and reception of sex pheromones.</title>
        <authorList>
            <person name="Zhao H."/>
        </authorList>
    </citation>
    <scope>NUCLEOTIDE SEQUENCE</scope>
    <source>
        <strain evidence="2">BeijingLab</strain>
        <tissue evidence="2">Pupa</tissue>
    </source>
</reference>
<protein>
    <submittedName>
        <fullName evidence="2">Uncharacterized protein</fullName>
    </submittedName>
</protein>
<organism evidence="2 3">
    <name type="scientific">Mythimna separata</name>
    <name type="common">Oriental armyworm</name>
    <name type="synonym">Pseudaletia separata</name>
    <dbReference type="NCBI Taxonomy" id="271217"/>
    <lineage>
        <taxon>Eukaryota</taxon>
        <taxon>Metazoa</taxon>
        <taxon>Ecdysozoa</taxon>
        <taxon>Arthropoda</taxon>
        <taxon>Hexapoda</taxon>
        <taxon>Insecta</taxon>
        <taxon>Pterygota</taxon>
        <taxon>Neoptera</taxon>
        <taxon>Endopterygota</taxon>
        <taxon>Lepidoptera</taxon>
        <taxon>Glossata</taxon>
        <taxon>Ditrysia</taxon>
        <taxon>Noctuoidea</taxon>
        <taxon>Noctuidae</taxon>
        <taxon>Noctuinae</taxon>
        <taxon>Hadenini</taxon>
        <taxon>Mythimna</taxon>
    </lineage>
</organism>
<dbReference type="Proteomes" id="UP001231518">
    <property type="component" value="Chromosome 16"/>
</dbReference>
<feature type="compositionally biased region" description="Polar residues" evidence="1">
    <location>
        <begin position="1"/>
        <end position="13"/>
    </location>
</feature>
<evidence type="ECO:0000313" key="3">
    <source>
        <dbReference type="Proteomes" id="UP001231518"/>
    </source>
</evidence>
<keyword evidence="3" id="KW-1185">Reference proteome</keyword>
<feature type="region of interest" description="Disordered" evidence="1">
    <location>
        <begin position="1"/>
        <end position="71"/>
    </location>
</feature>
<dbReference type="AlphaFoldDB" id="A0AAD7YWE5"/>